<feature type="transmembrane region" description="Helical" evidence="5">
    <location>
        <begin position="124"/>
        <end position="143"/>
    </location>
</feature>
<dbReference type="SUPFAM" id="SSF103481">
    <property type="entry name" value="Multidrug resistance efflux transporter EmrE"/>
    <property type="match status" value="1"/>
</dbReference>
<feature type="transmembrane region" description="Helical" evidence="5">
    <location>
        <begin position="180"/>
        <end position="200"/>
    </location>
</feature>
<evidence type="ECO:0000256" key="5">
    <source>
        <dbReference type="SAM" id="Phobius"/>
    </source>
</evidence>
<reference evidence="7" key="1">
    <citation type="journal article" date="2021" name="ISME J.">
        <title>Genomic evolution of the class Acidithiobacillia: deep-branching Proteobacteria living in extreme acidic conditions.</title>
        <authorList>
            <person name="Moya-Beltran A."/>
            <person name="Beard S."/>
            <person name="Rojas-Villalobos C."/>
            <person name="Issotta F."/>
            <person name="Gallardo Y."/>
            <person name="Ulloa R."/>
            <person name="Giaveno A."/>
            <person name="Degli Esposti M."/>
            <person name="Johnson D.B."/>
            <person name="Quatrini R."/>
        </authorList>
    </citation>
    <scope>NUCLEOTIDE SEQUENCE</scope>
    <source>
        <strain evidence="7">DSM 583</strain>
    </source>
</reference>
<gene>
    <name evidence="7" type="ORF">HF568_12145</name>
</gene>
<dbReference type="RefSeq" id="WP_126605334.1">
    <property type="nucleotide sequence ID" value="NZ_AP018795.1"/>
</dbReference>
<evidence type="ECO:0000256" key="2">
    <source>
        <dbReference type="ARBA" id="ARBA00022692"/>
    </source>
</evidence>
<feature type="transmembrane region" description="Helical" evidence="5">
    <location>
        <begin position="215"/>
        <end position="236"/>
    </location>
</feature>
<dbReference type="InterPro" id="IPR050638">
    <property type="entry name" value="AA-Vitamin_Transporters"/>
</dbReference>
<evidence type="ECO:0000256" key="3">
    <source>
        <dbReference type="ARBA" id="ARBA00022989"/>
    </source>
</evidence>
<proteinExistence type="predicted"/>
<evidence type="ECO:0000313" key="8">
    <source>
        <dbReference type="Proteomes" id="UP000887300"/>
    </source>
</evidence>
<protein>
    <submittedName>
        <fullName evidence="7">DMT family transporter</fullName>
    </submittedName>
</protein>
<keyword evidence="2 5" id="KW-0812">Transmembrane</keyword>
<feature type="transmembrane region" description="Helical" evidence="5">
    <location>
        <begin position="70"/>
        <end position="88"/>
    </location>
</feature>
<feature type="transmembrane region" description="Helical" evidence="5">
    <location>
        <begin position="149"/>
        <end position="168"/>
    </location>
</feature>
<dbReference type="Proteomes" id="UP000887300">
    <property type="component" value="Unassembled WGS sequence"/>
</dbReference>
<feature type="transmembrane region" description="Helical" evidence="5">
    <location>
        <begin position="94"/>
        <end position="112"/>
    </location>
</feature>
<evidence type="ECO:0000259" key="6">
    <source>
        <dbReference type="Pfam" id="PF00892"/>
    </source>
</evidence>
<feature type="transmembrane region" description="Helical" evidence="5">
    <location>
        <begin position="270"/>
        <end position="288"/>
    </location>
</feature>
<feature type="transmembrane region" description="Helical" evidence="5">
    <location>
        <begin position="243"/>
        <end position="264"/>
    </location>
</feature>
<feature type="transmembrane region" description="Helical" evidence="5">
    <location>
        <begin position="43"/>
        <end position="63"/>
    </location>
</feature>
<name>A0A8X8KBK4_ACIFI</name>
<dbReference type="PANTHER" id="PTHR32322:SF9">
    <property type="entry name" value="AMINO-ACID METABOLITE EFFLUX PUMP-RELATED"/>
    <property type="match status" value="1"/>
</dbReference>
<keyword evidence="3 5" id="KW-1133">Transmembrane helix</keyword>
<keyword evidence="4 5" id="KW-0472">Membrane</keyword>
<organism evidence="7 8">
    <name type="scientific">Acidithiobacillus ferridurans</name>
    <dbReference type="NCBI Taxonomy" id="1232575"/>
    <lineage>
        <taxon>Bacteria</taxon>
        <taxon>Pseudomonadati</taxon>
        <taxon>Pseudomonadota</taxon>
        <taxon>Acidithiobacillia</taxon>
        <taxon>Acidithiobacillales</taxon>
        <taxon>Acidithiobacillaceae</taxon>
        <taxon>Acidithiobacillus</taxon>
    </lineage>
</organism>
<dbReference type="Pfam" id="PF00892">
    <property type="entry name" value="EamA"/>
    <property type="match status" value="1"/>
</dbReference>
<dbReference type="GO" id="GO:0016020">
    <property type="term" value="C:membrane"/>
    <property type="evidence" value="ECO:0007669"/>
    <property type="project" value="UniProtKB-SubCell"/>
</dbReference>
<dbReference type="InterPro" id="IPR037185">
    <property type="entry name" value="EmrE-like"/>
</dbReference>
<comment type="subcellular location">
    <subcellularLocation>
        <location evidence="1">Membrane</location>
        <topology evidence="1">Multi-pass membrane protein</topology>
    </subcellularLocation>
</comment>
<dbReference type="AlphaFoldDB" id="A0A8X8KBK4"/>
<sequence length="301" mass="32432">MFKENHDMSRVRIILLTLIVLFGMAGNSLLARAALGGHLIGPLPFTTIRLTSGAVILIVLMAVTKTRPKLHHLLMPFMLFFYALAFAYGYEQLGAATGTLFLFFAIQATMLAWEIRGGHRLSKLQWTGSGITLIGLWVLVGGISHVPKLLGIGLMLGAGAAWAGYSILGKSSVDDLATTTANFTYSGLAAIILLAIYAVIEHWHHEVIHISIEGVYYSMLIGAITSALIYVLWYILIKELTGVTSAVIQMLVPVIVVISAVPLLGEQITIRLILAGATMLSGILLVTLSKSIRKSVSDTCS</sequence>
<evidence type="ECO:0000256" key="4">
    <source>
        <dbReference type="ARBA" id="ARBA00023136"/>
    </source>
</evidence>
<dbReference type="PANTHER" id="PTHR32322">
    <property type="entry name" value="INNER MEMBRANE TRANSPORTER"/>
    <property type="match status" value="1"/>
</dbReference>
<dbReference type="InterPro" id="IPR000620">
    <property type="entry name" value="EamA_dom"/>
</dbReference>
<evidence type="ECO:0000313" key="7">
    <source>
        <dbReference type="EMBL" id="MBU2723937.1"/>
    </source>
</evidence>
<feature type="domain" description="EamA" evidence="6">
    <location>
        <begin position="150"/>
        <end position="287"/>
    </location>
</feature>
<comment type="caution">
    <text evidence="7">The sequence shown here is derived from an EMBL/GenBank/DDBJ whole genome shotgun (WGS) entry which is preliminary data.</text>
</comment>
<dbReference type="EMBL" id="JABBHS010000365">
    <property type="protein sequence ID" value="MBU2723937.1"/>
    <property type="molecule type" value="Genomic_DNA"/>
</dbReference>
<evidence type="ECO:0000256" key="1">
    <source>
        <dbReference type="ARBA" id="ARBA00004141"/>
    </source>
</evidence>
<accession>A0A8X8KBK4</accession>